<sequence>MAKVHPHQALSLSPYLTRERETFTIWMKSLVYHTNGCTVYNSNGQIVFRVDNYEKKCSNEVHLMDLQGKVLYTIRKKKLQAFGGSWDGYKRGGSNMNKEKPWFQVKRHCKMLIMGDMACQITVGCDKYRIVRLAGKGGFRIVNNLDGKIIAEAKQKLSTSGVVLGDDVFSLEVEPHKDHSLIMALVMVYGLIRRKIGQVSPSKELTRRNKGHTVKTNASLAMNEERFQRAEGDEPTHVQIEVQLC</sequence>
<evidence type="ECO:0000313" key="3">
    <source>
        <dbReference type="Proteomes" id="UP000030645"/>
    </source>
</evidence>
<dbReference type="InterPro" id="IPR038595">
    <property type="entry name" value="LOR_sf"/>
</dbReference>
<dbReference type="Pfam" id="PF04525">
    <property type="entry name" value="LOR"/>
    <property type="match status" value="1"/>
</dbReference>
<gene>
    <name evidence="2" type="ORF">L484_024309</name>
</gene>
<comment type="similarity">
    <text evidence="1">Belongs to the LOR family.</text>
</comment>
<dbReference type="EMBL" id="KE343612">
    <property type="protein sequence ID" value="EXB37381.1"/>
    <property type="molecule type" value="Genomic_DNA"/>
</dbReference>
<dbReference type="eggNOG" id="ENOG502RYHC">
    <property type="taxonomic scope" value="Eukaryota"/>
</dbReference>
<dbReference type="Gene3D" id="2.40.160.200">
    <property type="entry name" value="LURP1-related"/>
    <property type="match status" value="1"/>
</dbReference>
<keyword evidence="3" id="KW-1185">Reference proteome</keyword>
<protein>
    <submittedName>
        <fullName evidence="2">Protein LURP-one-related 4</fullName>
    </submittedName>
</protein>
<name>W9R3C1_9ROSA</name>
<reference evidence="3" key="1">
    <citation type="submission" date="2013-01" db="EMBL/GenBank/DDBJ databases">
        <title>Draft Genome Sequence of a Mulberry Tree, Morus notabilis C.K. Schneid.</title>
        <authorList>
            <person name="He N."/>
            <person name="Zhao S."/>
        </authorList>
    </citation>
    <scope>NUCLEOTIDE SEQUENCE</scope>
</reference>
<dbReference type="STRING" id="981085.W9R3C1"/>
<dbReference type="SUPFAM" id="SSF54518">
    <property type="entry name" value="Tubby C-terminal domain-like"/>
    <property type="match status" value="1"/>
</dbReference>
<dbReference type="InterPro" id="IPR025659">
    <property type="entry name" value="Tubby-like_C"/>
</dbReference>
<evidence type="ECO:0000256" key="1">
    <source>
        <dbReference type="ARBA" id="ARBA00005437"/>
    </source>
</evidence>
<dbReference type="InterPro" id="IPR007612">
    <property type="entry name" value="LOR"/>
</dbReference>
<dbReference type="PANTHER" id="PTHR31087:SF59">
    <property type="entry name" value="PROTEIN LURP-ONE-RELATED 4"/>
    <property type="match status" value="1"/>
</dbReference>
<dbReference type="PANTHER" id="PTHR31087">
    <property type="match status" value="1"/>
</dbReference>
<dbReference type="Proteomes" id="UP000030645">
    <property type="component" value="Unassembled WGS sequence"/>
</dbReference>
<evidence type="ECO:0000313" key="2">
    <source>
        <dbReference type="EMBL" id="EXB37381.1"/>
    </source>
</evidence>
<proteinExistence type="inferred from homology"/>
<organism evidence="2 3">
    <name type="scientific">Morus notabilis</name>
    <dbReference type="NCBI Taxonomy" id="981085"/>
    <lineage>
        <taxon>Eukaryota</taxon>
        <taxon>Viridiplantae</taxon>
        <taxon>Streptophyta</taxon>
        <taxon>Embryophyta</taxon>
        <taxon>Tracheophyta</taxon>
        <taxon>Spermatophyta</taxon>
        <taxon>Magnoliopsida</taxon>
        <taxon>eudicotyledons</taxon>
        <taxon>Gunneridae</taxon>
        <taxon>Pentapetalae</taxon>
        <taxon>rosids</taxon>
        <taxon>fabids</taxon>
        <taxon>Rosales</taxon>
        <taxon>Moraceae</taxon>
        <taxon>Moreae</taxon>
        <taxon>Morus</taxon>
    </lineage>
</organism>
<accession>W9R3C1</accession>
<dbReference type="AlphaFoldDB" id="W9R3C1"/>